<gene>
    <name evidence="1" type="ORF">EIZ48_12745</name>
</gene>
<proteinExistence type="predicted"/>
<evidence type="ECO:0000313" key="2">
    <source>
        <dbReference type="Proteomes" id="UP000738517"/>
    </source>
</evidence>
<accession>A0ABW9YI34</accession>
<dbReference type="EMBL" id="RSEJ01000012">
    <property type="protein sequence ID" value="NBI53446.1"/>
    <property type="molecule type" value="Genomic_DNA"/>
</dbReference>
<name>A0ABW9YI34_9GAMM</name>
<dbReference type="Proteomes" id="UP000738517">
    <property type="component" value="Unassembled WGS sequence"/>
</dbReference>
<reference evidence="1 2" key="1">
    <citation type="journal article" date="2017" name="Int. J. Syst. Evol. Microbiol.">
        <title>Photobacterium alginatilyticum sp. nov., a marine bacterium isolated from bottom seawater.</title>
        <authorList>
            <person name="Wang X."/>
            <person name="Wang Y."/>
            <person name="Yang X."/>
            <person name="Sun H."/>
            <person name="Li B."/>
            <person name="Zhang X.H."/>
        </authorList>
    </citation>
    <scope>NUCLEOTIDE SEQUENCE [LARGE SCALE GENOMIC DNA]</scope>
    <source>
        <strain evidence="1 2">P03D4</strain>
    </source>
</reference>
<organism evidence="1 2">
    <name type="scientific">Photobacterium alginatilyticum</name>
    <dbReference type="NCBI Taxonomy" id="1775171"/>
    <lineage>
        <taxon>Bacteria</taxon>
        <taxon>Pseudomonadati</taxon>
        <taxon>Pseudomonadota</taxon>
        <taxon>Gammaproteobacteria</taxon>
        <taxon>Vibrionales</taxon>
        <taxon>Vibrionaceae</taxon>
        <taxon>Photobacterium</taxon>
    </lineage>
</organism>
<dbReference type="RefSeq" id="WP_160651912.1">
    <property type="nucleotide sequence ID" value="NZ_RSEJ01000012.1"/>
</dbReference>
<keyword evidence="2" id="KW-1185">Reference proteome</keyword>
<comment type="caution">
    <text evidence="1">The sequence shown here is derived from an EMBL/GenBank/DDBJ whole genome shotgun (WGS) entry which is preliminary data.</text>
</comment>
<sequence length="118" mass="13045">MKQRKAPAKLALTKLQIEQIRKLFSLGAPLWVEENQSVNSMVKNADTRAVFSPGRQPFTANNDAAIESAISATFPELSFQQRAQAVSVAKKHIKNLIAGEVLSARLNRASGWAEAWKR</sequence>
<protein>
    <submittedName>
        <fullName evidence="1">Uncharacterized protein</fullName>
    </submittedName>
</protein>
<evidence type="ECO:0000313" key="1">
    <source>
        <dbReference type="EMBL" id="NBI53446.1"/>
    </source>
</evidence>